<comment type="caution">
    <text evidence="2">The sequence shown here is derived from an EMBL/GenBank/DDBJ whole genome shotgun (WGS) entry which is preliminary data.</text>
</comment>
<feature type="domain" description="HD" evidence="1">
    <location>
        <begin position="2"/>
        <end position="31"/>
    </location>
</feature>
<protein>
    <recommendedName>
        <fullName evidence="1">HD domain-containing protein</fullName>
    </recommendedName>
</protein>
<proteinExistence type="predicted"/>
<accession>A0A2M8FDU8</accession>
<organism evidence="2 3">
    <name type="scientific">Candidatus Kaiserbacteria bacterium CG_4_9_14_0_2_um_filter_41_32</name>
    <dbReference type="NCBI Taxonomy" id="1974601"/>
    <lineage>
        <taxon>Bacteria</taxon>
        <taxon>Candidatus Kaiseribacteriota</taxon>
    </lineage>
</organism>
<reference evidence="3" key="1">
    <citation type="submission" date="2017-09" db="EMBL/GenBank/DDBJ databases">
        <title>Depth-based differentiation of microbial function through sediment-hosted aquifers and enrichment of novel symbionts in the deep terrestrial subsurface.</title>
        <authorList>
            <person name="Probst A.J."/>
            <person name="Ladd B."/>
            <person name="Jarett J.K."/>
            <person name="Geller-Mcgrath D.E."/>
            <person name="Sieber C.M.K."/>
            <person name="Emerson J.B."/>
            <person name="Anantharaman K."/>
            <person name="Thomas B.C."/>
            <person name="Malmstrom R."/>
            <person name="Stieglmeier M."/>
            <person name="Klingl A."/>
            <person name="Woyke T."/>
            <person name="Ryan C.M."/>
            <person name="Banfield J.F."/>
        </authorList>
    </citation>
    <scope>NUCLEOTIDE SEQUENCE [LARGE SCALE GENOMIC DNA]</scope>
</reference>
<feature type="non-terminal residue" evidence="2">
    <location>
        <position position="32"/>
    </location>
</feature>
<dbReference type="EMBL" id="PFRD01000133">
    <property type="protein sequence ID" value="PJC55819.1"/>
    <property type="molecule type" value="Genomic_DNA"/>
</dbReference>
<evidence type="ECO:0000259" key="1">
    <source>
        <dbReference type="Pfam" id="PF01966"/>
    </source>
</evidence>
<dbReference type="InterPro" id="IPR006675">
    <property type="entry name" value="HDIG_dom"/>
</dbReference>
<sequence length="32" mass="3156">MSHIAAIIAAEVGADVAIARAGALLHDIGKTV</sequence>
<dbReference type="Proteomes" id="UP000230391">
    <property type="component" value="Unassembled WGS sequence"/>
</dbReference>
<dbReference type="SUPFAM" id="SSF109604">
    <property type="entry name" value="HD-domain/PDEase-like"/>
    <property type="match status" value="1"/>
</dbReference>
<dbReference type="NCBIfam" id="TIGR00277">
    <property type="entry name" value="HDIG"/>
    <property type="match status" value="1"/>
</dbReference>
<dbReference type="Gene3D" id="1.10.3210.10">
    <property type="entry name" value="Hypothetical protein af1432"/>
    <property type="match status" value="1"/>
</dbReference>
<dbReference type="Pfam" id="PF01966">
    <property type="entry name" value="HD"/>
    <property type="match status" value="1"/>
</dbReference>
<gene>
    <name evidence="2" type="ORF">CO026_03640</name>
</gene>
<name>A0A2M8FDU8_9BACT</name>
<dbReference type="AlphaFoldDB" id="A0A2M8FDU8"/>
<dbReference type="InterPro" id="IPR006674">
    <property type="entry name" value="HD_domain"/>
</dbReference>
<evidence type="ECO:0000313" key="2">
    <source>
        <dbReference type="EMBL" id="PJC55819.1"/>
    </source>
</evidence>
<evidence type="ECO:0000313" key="3">
    <source>
        <dbReference type="Proteomes" id="UP000230391"/>
    </source>
</evidence>